<evidence type="ECO:0000256" key="1">
    <source>
        <dbReference type="SAM" id="MobiDB-lite"/>
    </source>
</evidence>
<dbReference type="Proteomes" id="UP000322927">
    <property type="component" value="Chromosome"/>
</dbReference>
<organism evidence="3 4">
    <name type="scientific">Streptomyces venezuelae</name>
    <dbReference type="NCBI Taxonomy" id="54571"/>
    <lineage>
        <taxon>Bacteria</taxon>
        <taxon>Bacillati</taxon>
        <taxon>Actinomycetota</taxon>
        <taxon>Actinomycetes</taxon>
        <taxon>Kitasatosporales</taxon>
        <taxon>Streptomycetaceae</taxon>
        <taxon>Streptomyces</taxon>
    </lineage>
</organism>
<dbReference type="RefSeq" id="WP_150216812.1">
    <property type="nucleotide sequence ID" value="NZ_CP029192.1"/>
</dbReference>
<evidence type="ECO:0000313" key="3">
    <source>
        <dbReference type="EMBL" id="QES34721.1"/>
    </source>
</evidence>
<dbReference type="InterPro" id="IPR018958">
    <property type="entry name" value="Knr4/Smi1-like_dom"/>
</dbReference>
<reference evidence="3 4" key="1">
    <citation type="submission" date="2018-05" db="EMBL/GenBank/DDBJ databases">
        <title>Streptomyces venezuelae.</title>
        <authorList>
            <person name="Kim W."/>
            <person name="Lee N."/>
            <person name="Cho B.-K."/>
        </authorList>
    </citation>
    <scope>NUCLEOTIDE SEQUENCE [LARGE SCALE GENOMIC DNA]</scope>
    <source>
        <strain evidence="3 4">ATCC 14584</strain>
    </source>
</reference>
<dbReference type="InterPro" id="IPR037883">
    <property type="entry name" value="Knr4/Smi1-like_sf"/>
</dbReference>
<dbReference type="OrthoDB" id="159453at2"/>
<feature type="region of interest" description="Disordered" evidence="1">
    <location>
        <begin position="163"/>
        <end position="183"/>
    </location>
</feature>
<protein>
    <recommendedName>
        <fullName evidence="2">Knr4/Smi1-like domain-containing protein</fullName>
    </recommendedName>
</protein>
<dbReference type="Pfam" id="PF09346">
    <property type="entry name" value="SMI1_KNR4"/>
    <property type="match status" value="1"/>
</dbReference>
<dbReference type="AlphaFoldDB" id="A0A5P2C0A9"/>
<feature type="compositionally biased region" description="Polar residues" evidence="1">
    <location>
        <begin position="174"/>
        <end position="183"/>
    </location>
</feature>
<name>A0A5P2C0A9_STRVZ</name>
<dbReference type="Gene3D" id="3.40.1580.10">
    <property type="entry name" value="SMI1/KNR4-like"/>
    <property type="match status" value="1"/>
</dbReference>
<evidence type="ECO:0000259" key="2">
    <source>
        <dbReference type="SMART" id="SM00860"/>
    </source>
</evidence>
<gene>
    <name evidence="3" type="ORF">DEJ48_16085</name>
</gene>
<dbReference type="SUPFAM" id="SSF160631">
    <property type="entry name" value="SMI1/KNR4-like"/>
    <property type="match status" value="1"/>
</dbReference>
<proteinExistence type="predicted"/>
<dbReference type="EMBL" id="CP029192">
    <property type="protein sequence ID" value="QES34721.1"/>
    <property type="molecule type" value="Genomic_DNA"/>
</dbReference>
<dbReference type="SMART" id="SM00860">
    <property type="entry name" value="SMI1_KNR4"/>
    <property type="match status" value="1"/>
</dbReference>
<evidence type="ECO:0000313" key="4">
    <source>
        <dbReference type="Proteomes" id="UP000322927"/>
    </source>
</evidence>
<feature type="domain" description="Knr4/Smi1-like" evidence="2">
    <location>
        <begin position="29"/>
        <end position="155"/>
    </location>
</feature>
<sequence length="183" mass="19912">MTEAEQLLARVAAEARATRPWGWDSLPAPVGPDTLARAEASLGFTLPPLLVALYTRIGDGGFGPEYGLLPLLEGKSSGGEPAAVEKYLAMRESDWGWPKGVLPISHWGCAMYACVDCRTADGQVLLFEPNGGDPRHAWFIDAPTLTAWLTAWLDGTGWYEEENDGMDLQPWQAPRSQTTSAHE</sequence>
<accession>A0A5P2C0A9</accession>